<dbReference type="GO" id="GO:0015297">
    <property type="term" value="F:antiporter activity"/>
    <property type="evidence" value="ECO:0007669"/>
    <property type="project" value="UniProtKB-KW"/>
</dbReference>
<feature type="transmembrane region" description="Helical" evidence="10">
    <location>
        <begin position="191"/>
        <end position="212"/>
    </location>
</feature>
<dbReference type="GO" id="GO:0042910">
    <property type="term" value="F:xenobiotic transmembrane transporter activity"/>
    <property type="evidence" value="ECO:0007669"/>
    <property type="project" value="InterPro"/>
</dbReference>
<keyword evidence="2" id="KW-0813">Transport</keyword>
<evidence type="ECO:0000256" key="7">
    <source>
        <dbReference type="ARBA" id="ARBA00023065"/>
    </source>
</evidence>
<evidence type="ECO:0000313" key="11">
    <source>
        <dbReference type="EMBL" id="AEF80951.1"/>
    </source>
</evidence>
<accession>F5YDI4</accession>
<keyword evidence="7" id="KW-0406">Ion transport</keyword>
<keyword evidence="3" id="KW-0050">Antiport</keyword>
<name>F5YDI4_LEAAZ</name>
<evidence type="ECO:0000256" key="6">
    <source>
        <dbReference type="ARBA" id="ARBA00022989"/>
    </source>
</evidence>
<sequence length="449" mass="49633">MGVMPVNKLLLSMSIPMMISMLVQAMYNIVDSLFVARLGENALAAVSLAFPIQNMMIAIAVGTSVGVNAVLSRSLGEKNRDDVNRAANNGIFLAFLSYFVFLIFGLLGTRAYFAMQTDIEEIIQFGYDYLFLICTVSFGIFGQVIFERLLQSTGRTFYTMITQGVGAVFNIIFDPILIFGFFGFPAMGVRGAALATVIGQIISMGLSIYFNLKHNPDVYISFKKFRPHIVTIRRIFSVGFPSIIMMTIGSVMTYGLNVILLALSSTATAVFGIYFRLQSFIFMPVFGLNNGLVPIIAYNFGARKRERIKKAIIISVAYAVGIMILGTVVFMVFPRQLLSLFNASPSMMAIGVNALRILSTCFPVAGFCIVTGSVLQALFNSRLSMIVSICRQLVVLLPAAWILAHFGGLDLVWWSFPIAEVMSLIMSAVFLRRVYHREIKVLDEKAVYV</sequence>
<dbReference type="GO" id="GO:0006811">
    <property type="term" value="P:monoatomic ion transport"/>
    <property type="evidence" value="ECO:0007669"/>
    <property type="project" value="UniProtKB-KW"/>
</dbReference>
<dbReference type="InterPro" id="IPR048279">
    <property type="entry name" value="MdtK-like"/>
</dbReference>
<proteinExistence type="predicted"/>
<dbReference type="InterPro" id="IPR050222">
    <property type="entry name" value="MATE_MdtK"/>
</dbReference>
<reference evidence="12" key="1">
    <citation type="submission" date="2009-12" db="EMBL/GenBank/DDBJ databases">
        <title>Complete sequence of Treponema azotonutricium strain ZAS-9.</title>
        <authorList>
            <person name="Tetu S.G."/>
            <person name="Matson E."/>
            <person name="Ren Q."/>
            <person name="Seshadri R."/>
            <person name="Elbourne L."/>
            <person name="Hassan K.A."/>
            <person name="Durkin A."/>
            <person name="Radune D."/>
            <person name="Mohamoud Y."/>
            <person name="Shay R."/>
            <person name="Jin S."/>
            <person name="Zhang X."/>
            <person name="Lucey K."/>
            <person name="Ballor N.R."/>
            <person name="Ottesen E."/>
            <person name="Rosenthal R."/>
            <person name="Allen A."/>
            <person name="Leadbetter J.R."/>
            <person name="Paulsen I.T."/>
        </authorList>
    </citation>
    <scope>NUCLEOTIDE SEQUENCE [LARGE SCALE GENOMIC DNA]</scope>
    <source>
        <strain evidence="12">ATCC BAA-888 / DSM 13862 / ZAS-9</strain>
    </source>
</reference>
<feature type="transmembrane region" description="Helical" evidence="10">
    <location>
        <begin position="386"/>
        <end position="406"/>
    </location>
</feature>
<dbReference type="EMBL" id="CP001841">
    <property type="protein sequence ID" value="AEF80951.1"/>
    <property type="molecule type" value="Genomic_DNA"/>
</dbReference>
<evidence type="ECO:0000256" key="10">
    <source>
        <dbReference type="SAM" id="Phobius"/>
    </source>
</evidence>
<dbReference type="GO" id="GO:0005886">
    <property type="term" value="C:plasma membrane"/>
    <property type="evidence" value="ECO:0007669"/>
    <property type="project" value="UniProtKB-SubCell"/>
</dbReference>
<keyword evidence="4" id="KW-1003">Cell membrane</keyword>
<dbReference type="AlphaFoldDB" id="F5YDI4"/>
<dbReference type="PIRSF" id="PIRSF006603">
    <property type="entry name" value="DinF"/>
    <property type="match status" value="1"/>
</dbReference>
<feature type="transmembrane region" description="Helical" evidence="10">
    <location>
        <begin position="281"/>
        <end position="300"/>
    </location>
</feature>
<evidence type="ECO:0000256" key="4">
    <source>
        <dbReference type="ARBA" id="ARBA00022475"/>
    </source>
</evidence>
<feature type="transmembrane region" description="Helical" evidence="10">
    <location>
        <begin position="158"/>
        <end position="184"/>
    </location>
</feature>
<dbReference type="HOGENOM" id="CLU_012893_0_1_12"/>
<dbReference type="NCBIfam" id="TIGR00797">
    <property type="entry name" value="matE"/>
    <property type="match status" value="1"/>
</dbReference>
<feature type="transmembrane region" description="Helical" evidence="10">
    <location>
        <begin position="412"/>
        <end position="431"/>
    </location>
</feature>
<evidence type="ECO:0000256" key="9">
    <source>
        <dbReference type="ARBA" id="ARBA00031636"/>
    </source>
</evidence>
<dbReference type="InterPro" id="IPR002528">
    <property type="entry name" value="MATE_fam"/>
</dbReference>
<keyword evidence="12" id="KW-1185">Reference proteome</keyword>
<comment type="subcellular location">
    <subcellularLocation>
        <location evidence="1">Cell membrane</location>
        <topology evidence="1">Multi-pass membrane protein</topology>
    </subcellularLocation>
</comment>
<keyword evidence="6 10" id="KW-1133">Transmembrane helix</keyword>
<feature type="transmembrane region" description="Helical" evidence="10">
    <location>
        <begin position="354"/>
        <end position="379"/>
    </location>
</feature>
<evidence type="ECO:0000256" key="2">
    <source>
        <dbReference type="ARBA" id="ARBA00022448"/>
    </source>
</evidence>
<keyword evidence="5 10" id="KW-0812">Transmembrane</keyword>
<feature type="transmembrane region" description="Helical" evidence="10">
    <location>
        <begin position="258"/>
        <end position="275"/>
    </location>
</feature>
<feature type="transmembrane region" description="Helical" evidence="10">
    <location>
        <begin position="125"/>
        <end position="146"/>
    </location>
</feature>
<organism evidence="11 12">
    <name type="scientific">Leadbettera azotonutricia (strain ATCC BAA-888 / DSM 13862 / ZAS-9)</name>
    <name type="common">Treponema azotonutricium</name>
    <dbReference type="NCBI Taxonomy" id="545695"/>
    <lineage>
        <taxon>Bacteria</taxon>
        <taxon>Pseudomonadati</taxon>
        <taxon>Spirochaetota</taxon>
        <taxon>Spirochaetia</taxon>
        <taxon>Spirochaetales</taxon>
        <taxon>Breznakiellaceae</taxon>
        <taxon>Leadbettera</taxon>
    </lineage>
</organism>
<evidence type="ECO:0000256" key="5">
    <source>
        <dbReference type="ARBA" id="ARBA00022692"/>
    </source>
</evidence>
<feature type="transmembrane region" description="Helical" evidence="10">
    <location>
        <begin position="42"/>
        <end position="71"/>
    </location>
</feature>
<dbReference type="PANTHER" id="PTHR43298:SF2">
    <property type="entry name" value="FMN_FAD EXPORTER YEEO-RELATED"/>
    <property type="match status" value="1"/>
</dbReference>
<reference evidence="11 12" key="2">
    <citation type="journal article" date="2011" name="ISME J.">
        <title>RNA-seq reveals cooperative metabolic interactions between two termite-gut spirochete species in co-culture.</title>
        <authorList>
            <person name="Rosenthal A.Z."/>
            <person name="Matson E.G."/>
            <person name="Eldar A."/>
            <person name="Leadbetter J.R."/>
        </authorList>
    </citation>
    <scope>NUCLEOTIDE SEQUENCE [LARGE SCALE GENOMIC DNA]</scope>
    <source>
        <strain evidence="12">ATCC BAA-888 / DSM 13862 / ZAS-9</strain>
    </source>
</reference>
<evidence type="ECO:0000313" key="12">
    <source>
        <dbReference type="Proteomes" id="UP000009222"/>
    </source>
</evidence>
<dbReference type="KEGG" id="taz:TREAZ_0342"/>
<dbReference type="Proteomes" id="UP000009222">
    <property type="component" value="Chromosome"/>
</dbReference>
<dbReference type="eggNOG" id="COG0534">
    <property type="taxonomic scope" value="Bacteria"/>
</dbReference>
<feature type="transmembrane region" description="Helical" evidence="10">
    <location>
        <begin position="312"/>
        <end position="334"/>
    </location>
</feature>
<evidence type="ECO:0000256" key="1">
    <source>
        <dbReference type="ARBA" id="ARBA00004651"/>
    </source>
</evidence>
<evidence type="ECO:0000256" key="8">
    <source>
        <dbReference type="ARBA" id="ARBA00023136"/>
    </source>
</evidence>
<feature type="transmembrane region" description="Helical" evidence="10">
    <location>
        <begin position="91"/>
        <end position="113"/>
    </location>
</feature>
<dbReference type="Pfam" id="PF01554">
    <property type="entry name" value="MatE"/>
    <property type="match status" value="2"/>
</dbReference>
<keyword evidence="8 10" id="KW-0472">Membrane</keyword>
<dbReference type="CDD" id="cd13144">
    <property type="entry name" value="MATE_like_4"/>
    <property type="match status" value="1"/>
</dbReference>
<gene>
    <name evidence="11" type="ordered locus">TREAZ_0342</name>
</gene>
<dbReference type="PANTHER" id="PTHR43298">
    <property type="entry name" value="MULTIDRUG RESISTANCE PROTEIN NORM-RELATED"/>
    <property type="match status" value="1"/>
</dbReference>
<dbReference type="InParanoid" id="F5YDI4"/>
<evidence type="ECO:0000256" key="3">
    <source>
        <dbReference type="ARBA" id="ARBA00022449"/>
    </source>
</evidence>
<feature type="transmembrane region" description="Helical" evidence="10">
    <location>
        <begin position="12"/>
        <end position="30"/>
    </location>
</feature>
<protein>
    <recommendedName>
        <fullName evidence="9">Multidrug-efflux transporter</fullName>
    </recommendedName>
</protein>